<dbReference type="Pfam" id="PF18393">
    <property type="entry name" value="MotY_N"/>
    <property type="match status" value="1"/>
</dbReference>
<dbReference type="Gene3D" id="2.60.40.2540">
    <property type="match status" value="1"/>
</dbReference>
<reference evidence="3 4" key="1">
    <citation type="journal article" date="2008" name="PLoS ONE">
        <title>Environmental adaptation: genomic analysis of the piezotolerant and psychrotolerant deep-sea iron reducing bacterium Shewanella piezotolerans WP3.</title>
        <authorList>
            <person name="Wang F."/>
            <person name="Wang J."/>
            <person name="Jian H."/>
            <person name="Zhang B."/>
            <person name="Li S."/>
            <person name="Wang F."/>
            <person name="Zeng X."/>
            <person name="Gao L."/>
            <person name="Bartlett D.H."/>
            <person name="Yu J."/>
            <person name="Hu S."/>
            <person name="Xiao X."/>
        </authorList>
    </citation>
    <scope>NUCLEOTIDE SEQUENCE [LARGE SCALE GENOMIC DNA]</scope>
    <source>
        <strain evidence="4">WP3 / JCM 13877</strain>
    </source>
</reference>
<dbReference type="KEGG" id="swp:swp_5089"/>
<dbReference type="InterPro" id="IPR050330">
    <property type="entry name" value="Bact_OuterMem_StrucFunc"/>
</dbReference>
<dbReference type="OrthoDB" id="6905929at2"/>
<dbReference type="Proteomes" id="UP000000753">
    <property type="component" value="Chromosome"/>
</dbReference>
<proteinExistence type="predicted"/>
<dbReference type="GO" id="GO:0016020">
    <property type="term" value="C:membrane"/>
    <property type="evidence" value="ECO:0007669"/>
    <property type="project" value="UniProtKB-UniRule"/>
</dbReference>
<dbReference type="AlphaFoldDB" id="B8CVM8"/>
<accession>B8CVM8</accession>
<keyword evidence="4" id="KW-1185">Reference proteome</keyword>
<feature type="domain" description="OmpA-like" evidence="2">
    <location>
        <begin position="171"/>
        <end position="288"/>
    </location>
</feature>
<dbReference type="eggNOG" id="COG2885">
    <property type="taxonomic scope" value="Bacteria"/>
</dbReference>
<sequence length="301" mass="33089">MKPLVYKLNYLLVIYIAFINNAMALTTNYQTPLEQAQWQFSGDVFGCVITHNVQSFGSLSLTAQPGEPLALILAADWLSMNNTHSQASVVSPAWKNHTSQREATTSLKWQGNQASSKQSIAPFLEALEQGLKWEVSINSTDGSQYRVDSTPVATRAVANNFRLCRQKLLPKPFSYVRRLDLLFDTSSSHLNTVHSKDLVAVSRYIEADSTIAEVLIDGHADASGNRIANLVLSKERADEVASMLIELGVPARMIQVRHHGTRAPIAANNNQQGRELNRRVSIRLVKTSAQTASSLTSGASQ</sequence>
<dbReference type="PANTHER" id="PTHR30329:SF21">
    <property type="entry name" value="LIPOPROTEIN YIAD-RELATED"/>
    <property type="match status" value="1"/>
</dbReference>
<dbReference type="SUPFAM" id="SSF103088">
    <property type="entry name" value="OmpA-like"/>
    <property type="match status" value="1"/>
</dbReference>
<evidence type="ECO:0000313" key="4">
    <source>
        <dbReference type="Proteomes" id="UP000000753"/>
    </source>
</evidence>
<dbReference type="InterPro" id="IPR041544">
    <property type="entry name" value="MotY_N"/>
</dbReference>
<dbReference type="HOGENOM" id="CLU_069369_0_0_6"/>
<dbReference type="Gene3D" id="3.30.1330.60">
    <property type="entry name" value="OmpA-like domain"/>
    <property type="match status" value="1"/>
</dbReference>
<dbReference type="PRINTS" id="PR01023">
    <property type="entry name" value="NAFLGMOTY"/>
</dbReference>
<evidence type="ECO:0000313" key="3">
    <source>
        <dbReference type="EMBL" id="ACJ31704.1"/>
    </source>
</evidence>
<gene>
    <name evidence="3" type="ordered locus">swp_5089</name>
</gene>
<name>B8CVM8_SHEPW</name>
<dbReference type="InterPro" id="IPR006665">
    <property type="entry name" value="OmpA-like"/>
</dbReference>
<dbReference type="PANTHER" id="PTHR30329">
    <property type="entry name" value="STATOR ELEMENT OF FLAGELLAR MOTOR COMPLEX"/>
    <property type="match status" value="1"/>
</dbReference>
<dbReference type="PROSITE" id="PS51123">
    <property type="entry name" value="OMPA_2"/>
    <property type="match status" value="1"/>
</dbReference>
<dbReference type="CDD" id="cd07185">
    <property type="entry name" value="OmpA_C-like"/>
    <property type="match status" value="1"/>
</dbReference>
<dbReference type="STRING" id="225849.swp_5089"/>
<evidence type="ECO:0000259" key="2">
    <source>
        <dbReference type="PROSITE" id="PS51123"/>
    </source>
</evidence>
<dbReference type="InterPro" id="IPR036737">
    <property type="entry name" value="OmpA-like_sf"/>
</dbReference>
<evidence type="ECO:0000256" key="1">
    <source>
        <dbReference type="PROSITE-ProRule" id="PRU00473"/>
    </source>
</evidence>
<keyword evidence="1" id="KW-0472">Membrane</keyword>
<protein>
    <submittedName>
        <fullName evidence="3">OmpA</fullName>
    </submittedName>
</protein>
<dbReference type="EMBL" id="CP000472">
    <property type="protein sequence ID" value="ACJ31704.1"/>
    <property type="molecule type" value="Genomic_DNA"/>
</dbReference>
<dbReference type="Pfam" id="PF00691">
    <property type="entry name" value="OmpA"/>
    <property type="match status" value="1"/>
</dbReference>
<organism evidence="3 4">
    <name type="scientific">Shewanella piezotolerans (strain WP3 / JCM 13877)</name>
    <dbReference type="NCBI Taxonomy" id="225849"/>
    <lineage>
        <taxon>Bacteria</taxon>
        <taxon>Pseudomonadati</taxon>
        <taxon>Pseudomonadota</taxon>
        <taxon>Gammaproteobacteria</taxon>
        <taxon>Alteromonadales</taxon>
        <taxon>Shewanellaceae</taxon>
        <taxon>Shewanella</taxon>
    </lineage>
</organism>